<proteinExistence type="predicted"/>
<dbReference type="EMBL" id="WRPP01000006">
    <property type="protein sequence ID" value="MVU81348.1"/>
    <property type="molecule type" value="Genomic_DNA"/>
</dbReference>
<organism evidence="2 3">
    <name type="scientific">Nocardia terrae</name>
    <dbReference type="NCBI Taxonomy" id="2675851"/>
    <lineage>
        <taxon>Bacteria</taxon>
        <taxon>Bacillati</taxon>
        <taxon>Actinomycetota</taxon>
        <taxon>Actinomycetes</taxon>
        <taxon>Mycobacteriales</taxon>
        <taxon>Nocardiaceae</taxon>
        <taxon>Nocardia</taxon>
    </lineage>
</organism>
<feature type="transmembrane region" description="Helical" evidence="1">
    <location>
        <begin position="12"/>
        <end position="43"/>
    </location>
</feature>
<evidence type="ECO:0000313" key="3">
    <source>
        <dbReference type="Proteomes" id="UP000466794"/>
    </source>
</evidence>
<keyword evidence="3" id="KW-1185">Reference proteome</keyword>
<evidence type="ECO:0000256" key="1">
    <source>
        <dbReference type="SAM" id="Phobius"/>
    </source>
</evidence>
<dbReference type="AlphaFoldDB" id="A0A7K1V5I0"/>
<keyword evidence="1" id="KW-0472">Membrane</keyword>
<keyword evidence="1" id="KW-1133">Transmembrane helix</keyword>
<feature type="transmembrane region" description="Helical" evidence="1">
    <location>
        <begin position="64"/>
        <end position="85"/>
    </location>
</feature>
<comment type="caution">
    <text evidence="2">The sequence shown here is derived from an EMBL/GenBank/DDBJ whole genome shotgun (WGS) entry which is preliminary data.</text>
</comment>
<accession>A0A7K1V5I0</accession>
<evidence type="ECO:0000313" key="2">
    <source>
        <dbReference type="EMBL" id="MVU81348.1"/>
    </source>
</evidence>
<dbReference type="RefSeq" id="WP_157390942.1">
    <property type="nucleotide sequence ID" value="NZ_WRPP01000006.1"/>
</dbReference>
<name>A0A7K1V5I0_9NOCA</name>
<sequence length="89" mass="9235">MSSEGLAGLSVVLGIIAIGGAVISGVFVFMVGAALYGTAWLYFVGVGRLLRNRAIVKDEFWGKCIAFGSAGMFAGLVVLTTRLYVAVTS</sequence>
<gene>
    <name evidence="2" type="ORF">GPX89_29410</name>
</gene>
<keyword evidence="1" id="KW-0812">Transmembrane</keyword>
<protein>
    <submittedName>
        <fullName evidence="2">Uncharacterized protein</fullName>
    </submittedName>
</protein>
<dbReference type="Proteomes" id="UP000466794">
    <property type="component" value="Unassembled WGS sequence"/>
</dbReference>
<reference evidence="2 3" key="1">
    <citation type="submission" date="2019-12" db="EMBL/GenBank/DDBJ databases">
        <title>Nocardia sp. nov. ET3-3 isolated from soil.</title>
        <authorList>
            <person name="Kanchanasin P."/>
            <person name="Tanasupawat S."/>
            <person name="Yuki M."/>
            <person name="Kudo T."/>
        </authorList>
    </citation>
    <scope>NUCLEOTIDE SEQUENCE [LARGE SCALE GENOMIC DNA]</scope>
    <source>
        <strain evidence="2 3">ET3-3</strain>
    </source>
</reference>